<sequence length="258" mass="29641">MRSLNSTNSIFNRNRRVDSNTRSEHRLLAANLARQHAAKPSYFQPDSWLSTEDACLLLRKHANAAAHTQDYTLAVKLFDRLIGYEPRNASHYANRGLMHYSLAQVEKALADYNQALEIAPTLDKVYNNRANLQATQQNWEVAIADYDRAIDLNPLNLRARINQAITFREMGHYEEALACLDIAMFFQSDSVVLHATIYAERGRTYHLQGDWNCAIADYKQALLKLQASDLNCQQVALAEFARHHRLSHRVRRWISSLM</sequence>
<dbReference type="PANTHER" id="PTHR44858:SF1">
    <property type="entry name" value="UDP-N-ACETYLGLUCOSAMINE--PEPTIDE N-ACETYLGLUCOSAMINYLTRANSFERASE SPINDLY-RELATED"/>
    <property type="match status" value="1"/>
</dbReference>
<dbReference type="AlphaFoldDB" id="A0A0P7ZPP9"/>
<dbReference type="InterPro" id="IPR019734">
    <property type="entry name" value="TPR_rpt"/>
</dbReference>
<keyword evidence="2 3" id="KW-0802">TPR repeat</keyword>
<dbReference type="InterPro" id="IPR011990">
    <property type="entry name" value="TPR-like_helical_dom_sf"/>
</dbReference>
<accession>A0A0P7ZPP9</accession>
<name>A0A0P7ZPP9_9CYAN</name>
<dbReference type="PANTHER" id="PTHR44858">
    <property type="entry name" value="TETRATRICOPEPTIDE REPEAT PROTEIN 6"/>
    <property type="match status" value="1"/>
</dbReference>
<reference evidence="4 5" key="1">
    <citation type="submission" date="2015-09" db="EMBL/GenBank/DDBJ databases">
        <title>Identification and resolution of microdiversity through metagenomic sequencing of parallel consortia.</title>
        <authorList>
            <person name="Nelson W.C."/>
            <person name="Romine M.F."/>
            <person name="Lindemann S.R."/>
        </authorList>
    </citation>
    <scope>NUCLEOTIDE SEQUENCE [LARGE SCALE GENOMIC DNA]</scope>
    <source>
        <strain evidence="4">Ana</strain>
    </source>
</reference>
<evidence type="ECO:0000256" key="1">
    <source>
        <dbReference type="ARBA" id="ARBA00022737"/>
    </source>
</evidence>
<evidence type="ECO:0000313" key="4">
    <source>
        <dbReference type="EMBL" id="KPQ34900.1"/>
    </source>
</evidence>
<dbReference type="InterPro" id="IPR013105">
    <property type="entry name" value="TPR_2"/>
</dbReference>
<organism evidence="4 5">
    <name type="scientific">Phormidesmis priestleyi Ana</name>
    <dbReference type="NCBI Taxonomy" id="1666911"/>
    <lineage>
        <taxon>Bacteria</taxon>
        <taxon>Bacillati</taxon>
        <taxon>Cyanobacteriota</taxon>
        <taxon>Cyanophyceae</taxon>
        <taxon>Leptolyngbyales</taxon>
        <taxon>Leptolyngbyaceae</taxon>
        <taxon>Phormidesmis</taxon>
    </lineage>
</organism>
<evidence type="ECO:0000256" key="2">
    <source>
        <dbReference type="ARBA" id="ARBA00022803"/>
    </source>
</evidence>
<dbReference type="EMBL" id="LJZR01000016">
    <property type="protein sequence ID" value="KPQ34900.1"/>
    <property type="molecule type" value="Genomic_DNA"/>
</dbReference>
<dbReference type="PROSITE" id="PS50005">
    <property type="entry name" value="TPR"/>
    <property type="match status" value="2"/>
</dbReference>
<comment type="caution">
    <text evidence="4">The sequence shown here is derived from an EMBL/GenBank/DDBJ whole genome shotgun (WGS) entry which is preliminary data.</text>
</comment>
<dbReference type="Pfam" id="PF00515">
    <property type="entry name" value="TPR_1"/>
    <property type="match status" value="1"/>
</dbReference>
<dbReference type="Gene3D" id="1.25.40.10">
    <property type="entry name" value="Tetratricopeptide repeat domain"/>
    <property type="match status" value="2"/>
</dbReference>
<gene>
    <name evidence="4" type="ORF">HLUCCA11_13235</name>
</gene>
<protein>
    <submittedName>
        <fullName evidence="4">Tetratricopeptide repeat/TPR repeat</fullName>
    </submittedName>
</protein>
<dbReference type="Pfam" id="PF07719">
    <property type="entry name" value="TPR_2"/>
    <property type="match status" value="1"/>
</dbReference>
<keyword evidence="1" id="KW-0677">Repeat</keyword>
<dbReference type="SUPFAM" id="SSF48452">
    <property type="entry name" value="TPR-like"/>
    <property type="match status" value="1"/>
</dbReference>
<dbReference type="PATRIC" id="fig|1666911.3.peg.4864"/>
<feature type="repeat" description="TPR" evidence="3">
    <location>
        <begin position="89"/>
        <end position="122"/>
    </location>
</feature>
<evidence type="ECO:0000313" key="5">
    <source>
        <dbReference type="Proteomes" id="UP000050465"/>
    </source>
</evidence>
<evidence type="ECO:0000256" key="3">
    <source>
        <dbReference type="PROSITE-ProRule" id="PRU00339"/>
    </source>
</evidence>
<proteinExistence type="predicted"/>
<dbReference type="SMART" id="SM00028">
    <property type="entry name" value="TPR"/>
    <property type="match status" value="5"/>
</dbReference>
<feature type="repeat" description="TPR" evidence="3">
    <location>
        <begin position="123"/>
        <end position="156"/>
    </location>
</feature>
<dbReference type="STRING" id="1666911.HLUCCA11_13235"/>
<dbReference type="InterPro" id="IPR050498">
    <property type="entry name" value="Ycf3"/>
</dbReference>
<dbReference type="Proteomes" id="UP000050465">
    <property type="component" value="Unassembled WGS sequence"/>
</dbReference>